<accession>A0A835XRZ5</accession>
<reference evidence="2" key="1">
    <citation type="journal article" date="2020" name="bioRxiv">
        <title>Comparative genomics of Chlamydomonas.</title>
        <authorList>
            <person name="Craig R.J."/>
            <person name="Hasan A.R."/>
            <person name="Ness R.W."/>
            <person name="Keightley P.D."/>
        </authorList>
    </citation>
    <scope>NUCLEOTIDE SEQUENCE</scope>
    <source>
        <strain evidence="2">CCAP 11/70</strain>
    </source>
</reference>
<protein>
    <submittedName>
        <fullName evidence="2">Uncharacterized protein</fullName>
    </submittedName>
</protein>
<dbReference type="AlphaFoldDB" id="A0A835XRZ5"/>
<dbReference type="Proteomes" id="UP000612055">
    <property type="component" value="Unassembled WGS sequence"/>
</dbReference>
<sequence>MPGKVPGSTRKVRLSESRHAAALEVLRRVTHPATLPVPRTAEGLELEPSEPVLLRFPCIEFRSLLLNAIGRDSFPDRAVWKRHKVDLARLLLQLAEGDAAGYEAGLERLAAACLKQGGAGAGTGQTHVKPGSRRARSLARRAAAAAAAAAEAEAGAGAAAPSALASAPAPVGLAPAVPAGSPEGSVDGSESDGAGPGAGAEALRAAPEPQLQGQGQPPPLPVSPHGGHPYAQPHAHAHGHPRGRSPAERLAARRAQIDAWCRCVAGGAAFAGLRPLLARVLGLGEPTPLVDVRRNGSQTELQVAALMEGQLPEGWRLYGQATIVRVDGAPFPNRKHLKGEADLLLVDPEGVVQAVVEVKTAKGNPYVALYEDVGKLLALLRAVRGRAVTFRHGAGTELVTARFSKRLRPIYVLGCGGAALGLAGATVPSAAAAAAAASSPPFGIGLGAGPAPPGAPCPSPVLRSAWTKLLTMELGRELSGAGAAAAAAEAEGGSGGGGGPLGAWSALSVEALSREAVVLALPGCAYPPLARRVSHYFARLAHCAVYLLEPGP</sequence>
<keyword evidence="3" id="KW-1185">Reference proteome</keyword>
<dbReference type="EMBL" id="JAEHOE010000076">
    <property type="protein sequence ID" value="KAG2489138.1"/>
    <property type="molecule type" value="Genomic_DNA"/>
</dbReference>
<dbReference type="OrthoDB" id="545134at2759"/>
<evidence type="ECO:0000313" key="2">
    <source>
        <dbReference type="EMBL" id="KAG2489138.1"/>
    </source>
</evidence>
<organism evidence="2 3">
    <name type="scientific">Edaphochlamys debaryana</name>
    <dbReference type="NCBI Taxonomy" id="47281"/>
    <lineage>
        <taxon>Eukaryota</taxon>
        <taxon>Viridiplantae</taxon>
        <taxon>Chlorophyta</taxon>
        <taxon>core chlorophytes</taxon>
        <taxon>Chlorophyceae</taxon>
        <taxon>CS clade</taxon>
        <taxon>Chlamydomonadales</taxon>
        <taxon>Chlamydomonadales incertae sedis</taxon>
        <taxon>Edaphochlamys</taxon>
    </lineage>
</organism>
<proteinExistence type="predicted"/>
<comment type="caution">
    <text evidence="2">The sequence shown here is derived from an EMBL/GenBank/DDBJ whole genome shotgun (WGS) entry which is preliminary data.</text>
</comment>
<gene>
    <name evidence="2" type="ORF">HYH03_012364</name>
</gene>
<name>A0A835XRZ5_9CHLO</name>
<evidence type="ECO:0000313" key="3">
    <source>
        <dbReference type="Proteomes" id="UP000612055"/>
    </source>
</evidence>
<feature type="region of interest" description="Disordered" evidence="1">
    <location>
        <begin position="118"/>
        <end position="137"/>
    </location>
</feature>
<feature type="region of interest" description="Disordered" evidence="1">
    <location>
        <begin position="175"/>
        <end position="250"/>
    </location>
</feature>
<evidence type="ECO:0000256" key="1">
    <source>
        <dbReference type="SAM" id="MobiDB-lite"/>
    </source>
</evidence>